<dbReference type="AlphaFoldDB" id="A0A4R9BVH7"/>
<accession>A0A4R9BVH7</accession>
<protein>
    <submittedName>
        <fullName evidence="2">Aminoglycoside phosphotransferase family protein</fullName>
    </submittedName>
</protein>
<dbReference type="GO" id="GO:0016740">
    <property type="term" value="F:transferase activity"/>
    <property type="evidence" value="ECO:0007669"/>
    <property type="project" value="UniProtKB-KW"/>
</dbReference>
<keyword evidence="3" id="KW-1185">Reference proteome</keyword>
<dbReference type="InterPro" id="IPR002575">
    <property type="entry name" value="Aminoglycoside_PTrfase"/>
</dbReference>
<proteinExistence type="predicted"/>
<reference evidence="2 3" key="1">
    <citation type="submission" date="2019-03" db="EMBL/GenBank/DDBJ databases">
        <title>Genomics of glacier-inhabiting Cryobacterium strains.</title>
        <authorList>
            <person name="Liu Q."/>
            <person name="Xin Y.-H."/>
        </authorList>
    </citation>
    <scope>NUCLEOTIDE SEQUENCE [LARGE SCALE GENOMIC DNA]</scope>
    <source>
        <strain evidence="2 3">Sr54</strain>
    </source>
</reference>
<organism evidence="2 3">
    <name type="scientific">Cryobacterium serini</name>
    <dbReference type="NCBI Taxonomy" id="1259201"/>
    <lineage>
        <taxon>Bacteria</taxon>
        <taxon>Bacillati</taxon>
        <taxon>Actinomycetota</taxon>
        <taxon>Actinomycetes</taxon>
        <taxon>Micrococcales</taxon>
        <taxon>Microbacteriaceae</taxon>
        <taxon>Cryobacterium</taxon>
    </lineage>
</organism>
<name>A0A4R9BVH7_9MICO</name>
<sequence length="434" mass="46133">MMMTTTTSILTTLTTLMLTLTLTLTTTDPGGPHPLEQAPDILEAVAESLGMTLVGLHRFSIETTARGFTAGYTIELNSGTHDPESHTVYLESNPTTRDRPGVLAFRDEQTGESVAAWLYPNDPELPALAAAVYPDAASILLDRLGLHSSSLSVTVAAYRPGKRAVVRMIAPEFTVYLKVVRPAAAGPLHARHLLWGAAGVPVPRSRGWSADGFIALESVYGVEASQVVAQLPLGPFLDELDRLTHEISLIESSDPARASLSERLPWYVQRVCSLLPAEAPRVTALGAAIERMRAAATPAEPVTVHGDLHLGQIFLDPDSLVSGFASPNRPRISGVLDIDTAGLGDPADDAAALYAHLVVSALHHDDQASPAAAESCRALAAAARSRWSRHDDTFAYRARYIAATHLLGHVLSPGAHSTQLLCAVTELVGDPSPS</sequence>
<keyword evidence="2" id="KW-0808">Transferase</keyword>
<evidence type="ECO:0000259" key="1">
    <source>
        <dbReference type="Pfam" id="PF01636"/>
    </source>
</evidence>
<feature type="domain" description="Aminoglycoside phosphotransferase" evidence="1">
    <location>
        <begin position="236"/>
        <end position="358"/>
    </location>
</feature>
<dbReference type="Gene3D" id="3.90.1200.10">
    <property type="match status" value="1"/>
</dbReference>
<evidence type="ECO:0000313" key="2">
    <source>
        <dbReference type="EMBL" id="TFD91394.1"/>
    </source>
</evidence>
<dbReference type="Proteomes" id="UP000297626">
    <property type="component" value="Unassembled WGS sequence"/>
</dbReference>
<dbReference type="InterPro" id="IPR011009">
    <property type="entry name" value="Kinase-like_dom_sf"/>
</dbReference>
<dbReference type="EMBL" id="SOHN01000003">
    <property type="protein sequence ID" value="TFD91394.1"/>
    <property type="molecule type" value="Genomic_DNA"/>
</dbReference>
<evidence type="ECO:0000313" key="3">
    <source>
        <dbReference type="Proteomes" id="UP000297626"/>
    </source>
</evidence>
<dbReference type="SUPFAM" id="SSF56112">
    <property type="entry name" value="Protein kinase-like (PK-like)"/>
    <property type="match status" value="1"/>
</dbReference>
<dbReference type="Pfam" id="PF01636">
    <property type="entry name" value="APH"/>
    <property type="match status" value="1"/>
</dbReference>
<comment type="caution">
    <text evidence="2">The sequence shown here is derived from an EMBL/GenBank/DDBJ whole genome shotgun (WGS) entry which is preliminary data.</text>
</comment>
<gene>
    <name evidence="2" type="ORF">E3T51_01410</name>
</gene>